<sequence length="684" mass="72678">MGFSFGDLLEDVKRTIVKFIKKLVLSDLTTHAVPVTVPLADTGIACIGKTLQEKAKESNFETSLLLDLDCTAIDKNINLQETVKEKGRKALQILGDAVISNNVKTSSLVTGSKNLLSQVVGESVNVCKKAELVSTILERAEKLTHCKHQKDANYDSDCPVCSQIKSNNENENTRLGLDYLLNDLGRKTVVIGKYASKVALSGVAAGALVATAGAAAPVIVPLAGAGIAYIGKGLQEISKESDNVVLQLLSDTVVEVGSDLQESDEGNDCGALQMLSDTVIDAGFGAIVGGLAISSSNLLSQMVGNSDNACKQTKLNRDEVVIQCNHENDSDCLVCDECSPIKSDNENKRFDFGNFLDDARRKTLKAGIFAGKLVLTSAATGAVVATAGAAAPVIIPLAGAGIAYIGKGLQEATKESKLLDAIVMNTGISTKTGGFDTGLGGAITGGLATVSNSLISQMTGKSVDTAVKTIELSIDQEATKESKLLDAIVMNPGISTKTSGFNKGLGGAITGGLATVSNSLISQMTGKSVDTAFKIGRTIELSVKAASERMSTTIGGAEKQRQENLSNYNLDSSHNYIIKNTLYKYKHVIHKNYPKCAINKCTPNTLSNLSPNYIIKNTLYKCAPINKNTLNTLSNLDPSPNYIIKNTLYKHIPIKKYTLNPHSNLNPNHNYIIKNTLYKRAPNI</sequence>
<organism evidence="1 2">
    <name type="scientific">Ambispora leptoticha</name>
    <dbReference type="NCBI Taxonomy" id="144679"/>
    <lineage>
        <taxon>Eukaryota</taxon>
        <taxon>Fungi</taxon>
        <taxon>Fungi incertae sedis</taxon>
        <taxon>Mucoromycota</taxon>
        <taxon>Glomeromycotina</taxon>
        <taxon>Glomeromycetes</taxon>
        <taxon>Archaeosporales</taxon>
        <taxon>Ambisporaceae</taxon>
        <taxon>Ambispora</taxon>
    </lineage>
</organism>
<dbReference type="EMBL" id="CAJVPS010000507">
    <property type="protein sequence ID" value="CAG8491196.1"/>
    <property type="molecule type" value="Genomic_DNA"/>
</dbReference>
<reference evidence="1" key="1">
    <citation type="submission" date="2021-06" db="EMBL/GenBank/DDBJ databases">
        <authorList>
            <person name="Kallberg Y."/>
            <person name="Tangrot J."/>
            <person name="Rosling A."/>
        </authorList>
    </citation>
    <scope>NUCLEOTIDE SEQUENCE</scope>
    <source>
        <strain evidence="1">FL130A</strain>
    </source>
</reference>
<dbReference type="Proteomes" id="UP000789508">
    <property type="component" value="Unassembled WGS sequence"/>
</dbReference>
<gene>
    <name evidence="1" type="ORF">ALEPTO_LOCUS2995</name>
</gene>
<name>A0A9N8WNE0_9GLOM</name>
<comment type="caution">
    <text evidence="1">The sequence shown here is derived from an EMBL/GenBank/DDBJ whole genome shotgun (WGS) entry which is preliminary data.</text>
</comment>
<accession>A0A9N8WNE0</accession>
<protein>
    <submittedName>
        <fullName evidence="1">11338_t:CDS:1</fullName>
    </submittedName>
</protein>
<evidence type="ECO:0000313" key="1">
    <source>
        <dbReference type="EMBL" id="CAG8491196.1"/>
    </source>
</evidence>
<keyword evidence="2" id="KW-1185">Reference proteome</keyword>
<dbReference type="AlphaFoldDB" id="A0A9N8WNE0"/>
<proteinExistence type="predicted"/>
<evidence type="ECO:0000313" key="2">
    <source>
        <dbReference type="Proteomes" id="UP000789508"/>
    </source>
</evidence>